<dbReference type="Pfam" id="PF00440">
    <property type="entry name" value="TetR_N"/>
    <property type="match status" value="1"/>
</dbReference>
<reference evidence="4" key="1">
    <citation type="submission" date="2020-12" db="EMBL/GenBank/DDBJ databases">
        <title>Geomonas sp. Red875, isolated from river sediment.</title>
        <authorList>
            <person name="Xu Z."/>
            <person name="Zhang Z."/>
            <person name="Masuda Y."/>
            <person name="Itoh H."/>
            <person name="Senoo K."/>
        </authorList>
    </citation>
    <scope>NUCLEOTIDE SEQUENCE</scope>
    <source>
        <strain evidence="4">Red875</strain>
    </source>
</reference>
<dbReference type="InterPro" id="IPR009057">
    <property type="entry name" value="Homeodomain-like_sf"/>
</dbReference>
<proteinExistence type="predicted"/>
<keyword evidence="5" id="KW-1185">Reference proteome</keyword>
<dbReference type="InterPro" id="IPR001647">
    <property type="entry name" value="HTH_TetR"/>
</dbReference>
<protein>
    <submittedName>
        <fullName evidence="4">TetR family transcriptional regulator</fullName>
    </submittedName>
</protein>
<dbReference type="SUPFAM" id="SSF48498">
    <property type="entry name" value="Tetracyclin repressor-like, C-terminal domain"/>
    <property type="match status" value="1"/>
</dbReference>
<dbReference type="EMBL" id="JAEMHM010000009">
    <property type="protein sequence ID" value="MBJ6725498.1"/>
    <property type="molecule type" value="Genomic_DNA"/>
</dbReference>
<feature type="domain" description="HTH tetR-type" evidence="3">
    <location>
        <begin position="7"/>
        <end position="67"/>
    </location>
</feature>
<dbReference type="PROSITE" id="PS50977">
    <property type="entry name" value="HTH_TETR_2"/>
    <property type="match status" value="1"/>
</dbReference>
<dbReference type="InterPro" id="IPR036271">
    <property type="entry name" value="Tet_transcr_reg_TetR-rel_C_sf"/>
</dbReference>
<organism evidence="4 5">
    <name type="scientific">Geomesophilobacter sediminis</name>
    <dbReference type="NCBI Taxonomy" id="2798584"/>
    <lineage>
        <taxon>Bacteria</taxon>
        <taxon>Pseudomonadati</taxon>
        <taxon>Thermodesulfobacteriota</taxon>
        <taxon>Desulfuromonadia</taxon>
        <taxon>Geobacterales</taxon>
        <taxon>Geobacteraceae</taxon>
        <taxon>Geomesophilobacter</taxon>
    </lineage>
</organism>
<dbReference type="Gene3D" id="1.10.357.10">
    <property type="entry name" value="Tetracycline Repressor, domain 2"/>
    <property type="match status" value="1"/>
</dbReference>
<dbReference type="AlphaFoldDB" id="A0A8J7JDX8"/>
<dbReference type="Proteomes" id="UP000636888">
    <property type="component" value="Unassembled WGS sequence"/>
</dbReference>
<evidence type="ECO:0000313" key="4">
    <source>
        <dbReference type="EMBL" id="MBJ6725498.1"/>
    </source>
</evidence>
<comment type="caution">
    <text evidence="4">The sequence shown here is derived from an EMBL/GenBank/DDBJ whole genome shotgun (WGS) entry which is preliminary data.</text>
</comment>
<dbReference type="RefSeq" id="WP_199384389.1">
    <property type="nucleotide sequence ID" value="NZ_JAEMHM010000009.1"/>
</dbReference>
<gene>
    <name evidence="4" type="ORF">JFN93_12330</name>
</gene>
<feature type="DNA-binding region" description="H-T-H motif" evidence="2">
    <location>
        <begin position="30"/>
        <end position="49"/>
    </location>
</feature>
<name>A0A8J7JDX8_9BACT</name>
<evidence type="ECO:0000256" key="1">
    <source>
        <dbReference type="ARBA" id="ARBA00023125"/>
    </source>
</evidence>
<dbReference type="SUPFAM" id="SSF46689">
    <property type="entry name" value="Homeodomain-like"/>
    <property type="match status" value="1"/>
</dbReference>
<accession>A0A8J7JDX8</accession>
<evidence type="ECO:0000259" key="3">
    <source>
        <dbReference type="PROSITE" id="PS50977"/>
    </source>
</evidence>
<evidence type="ECO:0000313" key="5">
    <source>
        <dbReference type="Proteomes" id="UP000636888"/>
    </source>
</evidence>
<dbReference type="GO" id="GO:0003677">
    <property type="term" value="F:DNA binding"/>
    <property type="evidence" value="ECO:0007669"/>
    <property type="project" value="UniProtKB-UniRule"/>
</dbReference>
<keyword evidence="1 2" id="KW-0238">DNA-binding</keyword>
<evidence type="ECO:0000256" key="2">
    <source>
        <dbReference type="PROSITE-ProRule" id="PRU00335"/>
    </source>
</evidence>
<sequence length="208" mass="22057">MSPPPVTVTKEKVLDAALQIVREAGYAALTARAVAARLGCSVAPIYRVCGSMEQLATEVLEKIRQLLAGYTARSYTAMPFRNAGVGMVLFARDEPNLYLALFGERHHFKGVIQEFCAAMAATVAEDPTFAPLGAAARQELLEEMWTYSHGLAMFVVTGMVADVSEAAINRRMGRIGFAVITAAFGGDTGWACGGPDCAGEEMGGGKTT</sequence>